<dbReference type="SUPFAM" id="SSF55186">
    <property type="entry name" value="ThrRS/AlaRS common domain"/>
    <property type="match status" value="1"/>
</dbReference>
<evidence type="ECO:0000313" key="3">
    <source>
        <dbReference type="Proteomes" id="UP000294545"/>
    </source>
</evidence>
<dbReference type="InterPro" id="IPR004095">
    <property type="entry name" value="TGS"/>
</dbReference>
<protein>
    <submittedName>
        <fullName evidence="2">Uridine kinase</fullName>
    </submittedName>
</protein>
<dbReference type="GO" id="GO:0005524">
    <property type="term" value="F:ATP binding"/>
    <property type="evidence" value="ECO:0007669"/>
    <property type="project" value="InterPro"/>
</dbReference>
<dbReference type="AlphaFoldDB" id="A0A4R1MZE3"/>
<dbReference type="InterPro" id="IPR027417">
    <property type="entry name" value="P-loop_NTPase"/>
</dbReference>
<dbReference type="Pfam" id="PF00485">
    <property type="entry name" value="PRK"/>
    <property type="match status" value="1"/>
</dbReference>
<dbReference type="PANTHER" id="PTHR10285">
    <property type="entry name" value="URIDINE KINASE"/>
    <property type="match status" value="1"/>
</dbReference>
<dbReference type="CDD" id="cd02028">
    <property type="entry name" value="UMPK_like"/>
    <property type="match status" value="1"/>
</dbReference>
<proteinExistence type="predicted"/>
<dbReference type="InterPro" id="IPR006083">
    <property type="entry name" value="PRK/URK"/>
</dbReference>
<organism evidence="2 3">
    <name type="scientific">Natranaerovirga hydrolytica</name>
    <dbReference type="NCBI Taxonomy" id="680378"/>
    <lineage>
        <taxon>Bacteria</taxon>
        <taxon>Bacillati</taxon>
        <taxon>Bacillota</taxon>
        <taxon>Clostridia</taxon>
        <taxon>Lachnospirales</taxon>
        <taxon>Natranaerovirgaceae</taxon>
        <taxon>Natranaerovirga</taxon>
    </lineage>
</organism>
<dbReference type="GO" id="GO:0016301">
    <property type="term" value="F:kinase activity"/>
    <property type="evidence" value="ECO:0007669"/>
    <property type="project" value="UniProtKB-KW"/>
</dbReference>
<dbReference type="Gene3D" id="3.30.980.10">
    <property type="entry name" value="Threonyl-trna Synthetase, Chain A, domain 2"/>
    <property type="match status" value="1"/>
</dbReference>
<feature type="domain" description="TGS" evidence="1">
    <location>
        <begin position="1"/>
        <end position="63"/>
    </location>
</feature>
<dbReference type="Gene3D" id="3.10.20.30">
    <property type="match status" value="1"/>
</dbReference>
<dbReference type="CDD" id="cd01667">
    <property type="entry name" value="TGS_ThrRS"/>
    <property type="match status" value="1"/>
</dbReference>
<evidence type="ECO:0000313" key="2">
    <source>
        <dbReference type="EMBL" id="TCK98708.1"/>
    </source>
</evidence>
<dbReference type="SUPFAM" id="SSF52540">
    <property type="entry name" value="P-loop containing nucleoside triphosphate hydrolases"/>
    <property type="match status" value="1"/>
</dbReference>
<dbReference type="Gene3D" id="3.40.50.300">
    <property type="entry name" value="P-loop containing nucleotide triphosphate hydrolases"/>
    <property type="match status" value="1"/>
</dbReference>
<keyword evidence="2" id="KW-0418">Kinase</keyword>
<dbReference type="InterPro" id="IPR018163">
    <property type="entry name" value="Thr/Ala-tRNA-synth_IIc_edit"/>
</dbReference>
<keyword evidence="2" id="KW-0808">Transferase</keyword>
<dbReference type="EMBL" id="SMGQ01000011">
    <property type="protein sequence ID" value="TCK98708.1"/>
    <property type="molecule type" value="Genomic_DNA"/>
</dbReference>
<gene>
    <name evidence="2" type="ORF">EDC19_1142</name>
</gene>
<reference evidence="2 3" key="1">
    <citation type="submission" date="2019-03" db="EMBL/GenBank/DDBJ databases">
        <title>Genomic Encyclopedia of Type Strains, Phase IV (KMG-IV): sequencing the most valuable type-strain genomes for metagenomic binning, comparative biology and taxonomic classification.</title>
        <authorList>
            <person name="Goeker M."/>
        </authorList>
    </citation>
    <scope>NUCLEOTIDE SEQUENCE [LARGE SCALE GENOMIC DNA]</scope>
    <source>
        <strain evidence="2 3">DSM 24176</strain>
    </source>
</reference>
<dbReference type="OrthoDB" id="9764644at2"/>
<name>A0A4R1MZE3_9FIRM</name>
<sequence length="554" mass="63935">MDTTIKVTINGEVKTIKKGTPITEIAKDYQENYEGIIVLALVNKQLKELFKTLKKDCELEFITTADQDGMRTYKRSVSFLLIKSVFDVLGRDQVEKVVLHFSLSKGFYCEVEYERDLTQEDLDKVKGRMLELVKMDLPIQKRTAKLEEALELFEKNKMYDKVKLFKYRRTSNVNLYKLDDMEDYYYAYMVPSTGCLDKFDLHQYDKGFVLQFPTIEEPNTVAPFNPQNKLFKVLKETTDWGKRLNVDTVGALNDRISEGGMNELILISEALQEKRIAEIADDIIKQGKKIVLIAGPSSSGKTTFSHRLSVQLRVHGVKPHPIAVDNYFVNRDQTPRDENGEIDFESLYSIDLETFNKDMKALIEGKEVHMPKYNFQAGKREYKNNYLQIGEEDILIIEGIHGLNEKLTYSLPKESKFKIYISALTQLNVDEHNRVSTTDGRLIRRMVRDNQYRGMPAKDTLAMWASVRRGEEKNIFPFQEEADVMFNSALIYELAILKQYAEPLLFGIEKGTKEYIEAKRLIKFLDYFIGVSGEAVPMNSIIREFIGGSSFNTH</sequence>
<dbReference type="RefSeq" id="WP_132281776.1">
    <property type="nucleotide sequence ID" value="NZ_SMGQ01000011.1"/>
</dbReference>
<evidence type="ECO:0000259" key="1">
    <source>
        <dbReference type="PROSITE" id="PS51880"/>
    </source>
</evidence>
<keyword evidence="3" id="KW-1185">Reference proteome</keyword>
<dbReference type="InterPro" id="IPR012676">
    <property type="entry name" value="TGS-like"/>
</dbReference>
<dbReference type="PROSITE" id="PS51880">
    <property type="entry name" value="TGS"/>
    <property type="match status" value="1"/>
</dbReference>
<dbReference type="SUPFAM" id="SSF81271">
    <property type="entry name" value="TGS-like"/>
    <property type="match status" value="1"/>
</dbReference>
<dbReference type="InterPro" id="IPR012675">
    <property type="entry name" value="Beta-grasp_dom_sf"/>
</dbReference>
<accession>A0A4R1MZE3</accession>
<comment type="caution">
    <text evidence="2">The sequence shown here is derived from an EMBL/GenBank/DDBJ whole genome shotgun (WGS) entry which is preliminary data.</text>
</comment>
<dbReference type="Proteomes" id="UP000294545">
    <property type="component" value="Unassembled WGS sequence"/>
</dbReference>